<dbReference type="RefSeq" id="WP_015180652.1">
    <property type="nucleotide sequence ID" value="NC_019738.1"/>
</dbReference>
<dbReference type="InterPro" id="IPR036365">
    <property type="entry name" value="PGBD-like_sf"/>
</dbReference>
<reference evidence="2 3" key="1">
    <citation type="submission" date="2012-06" db="EMBL/GenBank/DDBJ databases">
        <title>Finished chromosome of genome of Microcoleus sp. PCC 7113.</title>
        <authorList>
            <consortium name="US DOE Joint Genome Institute"/>
            <person name="Gugger M."/>
            <person name="Coursin T."/>
            <person name="Rippka R."/>
            <person name="Tandeau De Marsac N."/>
            <person name="Huntemann M."/>
            <person name="Wei C.-L."/>
            <person name="Han J."/>
            <person name="Detter J.C."/>
            <person name="Han C."/>
            <person name="Tapia R."/>
            <person name="Chen A."/>
            <person name="Kyrpides N."/>
            <person name="Mavromatis K."/>
            <person name="Markowitz V."/>
            <person name="Szeto E."/>
            <person name="Ivanova N."/>
            <person name="Pagani I."/>
            <person name="Pati A."/>
            <person name="Goodwin L."/>
            <person name="Nordberg H.P."/>
            <person name="Cantor M.N."/>
            <person name="Hua S.X."/>
            <person name="Woyke T."/>
            <person name="Kerfeld C.A."/>
        </authorList>
    </citation>
    <scope>NUCLEOTIDE SEQUENCE [LARGE SCALE GENOMIC DNA]</scope>
    <source>
        <strain evidence="2 3">PCC 7113</strain>
    </source>
</reference>
<dbReference type="OrthoDB" id="9802228at2"/>
<protein>
    <submittedName>
        <fullName evidence="2">Putative peptidoglycan-binding domain-containing protein</fullName>
    </submittedName>
</protein>
<dbReference type="eggNOG" id="COG3409">
    <property type="taxonomic scope" value="Bacteria"/>
</dbReference>
<dbReference type="InterPro" id="IPR002477">
    <property type="entry name" value="Peptidoglycan-bd-like"/>
</dbReference>
<gene>
    <name evidence="2" type="ORF">Mic7113_0572</name>
</gene>
<sequence length="106" mass="11762">MQIFNLSQVSTRKAALKLPVVRQGSSGSAVRVLQQLLNFKGFKLEVNGQFDLPTQIAVKNFQQMNALTVNGIVDAETWYHLSIGLLSVRPIESEFAPQETQSLNLC</sequence>
<organism evidence="2 3">
    <name type="scientific">Allocoleopsis franciscana PCC 7113</name>
    <dbReference type="NCBI Taxonomy" id="1173027"/>
    <lineage>
        <taxon>Bacteria</taxon>
        <taxon>Bacillati</taxon>
        <taxon>Cyanobacteriota</taxon>
        <taxon>Cyanophyceae</taxon>
        <taxon>Coleofasciculales</taxon>
        <taxon>Coleofasciculaceae</taxon>
        <taxon>Allocoleopsis</taxon>
        <taxon>Allocoleopsis franciscana</taxon>
    </lineage>
</organism>
<evidence type="ECO:0000313" key="2">
    <source>
        <dbReference type="EMBL" id="AFZ16488.1"/>
    </source>
</evidence>
<accession>K9W8C7</accession>
<name>K9W8C7_9CYAN</name>
<feature type="domain" description="Peptidoglycan binding-like" evidence="1">
    <location>
        <begin position="26"/>
        <end position="81"/>
    </location>
</feature>
<dbReference type="InterPro" id="IPR036366">
    <property type="entry name" value="PGBDSf"/>
</dbReference>
<dbReference type="KEGG" id="mic:Mic7113_0572"/>
<dbReference type="HOGENOM" id="CLU_2437542_0_0_3"/>
<evidence type="ECO:0000259" key="1">
    <source>
        <dbReference type="Pfam" id="PF01471"/>
    </source>
</evidence>
<dbReference type="Pfam" id="PF01471">
    <property type="entry name" value="PG_binding_1"/>
    <property type="match status" value="1"/>
</dbReference>
<dbReference type="SUPFAM" id="SSF47090">
    <property type="entry name" value="PGBD-like"/>
    <property type="match status" value="1"/>
</dbReference>
<keyword evidence="3" id="KW-1185">Reference proteome</keyword>
<evidence type="ECO:0000313" key="3">
    <source>
        <dbReference type="Proteomes" id="UP000010471"/>
    </source>
</evidence>
<dbReference type="Proteomes" id="UP000010471">
    <property type="component" value="Chromosome"/>
</dbReference>
<dbReference type="Gene3D" id="1.10.101.10">
    <property type="entry name" value="PGBD-like superfamily/PGBD"/>
    <property type="match status" value="1"/>
</dbReference>
<proteinExistence type="predicted"/>
<dbReference type="EMBL" id="CP003630">
    <property type="protein sequence ID" value="AFZ16488.1"/>
    <property type="molecule type" value="Genomic_DNA"/>
</dbReference>
<dbReference type="STRING" id="1173027.Mic7113_0572"/>
<dbReference type="AlphaFoldDB" id="K9W8C7"/>